<dbReference type="AlphaFoldDB" id="A0A9W4MJP4"/>
<proteinExistence type="predicted"/>
<name>A0A9W4MJP4_9ACTN</name>
<evidence type="ECO:0000313" key="3">
    <source>
        <dbReference type="Proteomes" id="UP001153328"/>
    </source>
</evidence>
<feature type="region of interest" description="Disordered" evidence="1">
    <location>
        <begin position="129"/>
        <end position="176"/>
    </location>
</feature>
<accession>A0A9W4MJP4</accession>
<comment type="caution">
    <text evidence="2">The sequence shown here is derived from an EMBL/GenBank/DDBJ whole genome shotgun (WGS) entry which is preliminary data.</text>
</comment>
<sequence>MGYGRRPRPDRAAGGLRGGLRRDAGRRRGHADRLRRQDAAGRPARKAAGGGGGRAAGRTDRRGLLPLGAAAQPRQPQGRGLRDVLPAAVRTGGRTAAAGDDRARGAVGGLRGRLLRAVRVVRRPAAARDLAGGRTQAARTGLGRRPAAARGPDGRRGLTSERLEWPAEVRGRPRKA</sequence>
<feature type="region of interest" description="Disordered" evidence="1">
    <location>
        <begin position="1"/>
        <end position="83"/>
    </location>
</feature>
<dbReference type="EMBL" id="CAJVAX010000019">
    <property type="protein sequence ID" value="CAG7652160.1"/>
    <property type="molecule type" value="Genomic_DNA"/>
</dbReference>
<feature type="compositionally biased region" description="Low complexity" evidence="1">
    <location>
        <begin position="137"/>
        <end position="151"/>
    </location>
</feature>
<evidence type="ECO:0000313" key="2">
    <source>
        <dbReference type="EMBL" id="CAG7652160.1"/>
    </source>
</evidence>
<reference evidence="2" key="1">
    <citation type="submission" date="2021-06" db="EMBL/GenBank/DDBJ databases">
        <authorList>
            <person name="Arsene-Ploetze F."/>
        </authorList>
    </citation>
    <scope>NUCLEOTIDE SEQUENCE</scope>
    <source>
        <strain evidence="2">SBRY1</strain>
    </source>
</reference>
<protein>
    <submittedName>
        <fullName evidence="2">Uncharacterized protein</fullName>
    </submittedName>
</protein>
<keyword evidence="3" id="KW-1185">Reference proteome</keyword>
<dbReference type="Proteomes" id="UP001153328">
    <property type="component" value="Unassembled WGS sequence"/>
</dbReference>
<gene>
    <name evidence="2" type="ORF">SBRY_50802</name>
</gene>
<organism evidence="2 3">
    <name type="scientific">Actinacidiphila bryophytorum</name>
    <dbReference type="NCBI Taxonomy" id="1436133"/>
    <lineage>
        <taxon>Bacteria</taxon>
        <taxon>Bacillati</taxon>
        <taxon>Actinomycetota</taxon>
        <taxon>Actinomycetes</taxon>
        <taxon>Kitasatosporales</taxon>
        <taxon>Streptomycetaceae</taxon>
        <taxon>Actinacidiphila</taxon>
    </lineage>
</organism>
<feature type="compositionally biased region" description="Basic and acidic residues" evidence="1">
    <location>
        <begin position="152"/>
        <end position="176"/>
    </location>
</feature>
<evidence type="ECO:0000256" key="1">
    <source>
        <dbReference type="SAM" id="MobiDB-lite"/>
    </source>
</evidence>